<accession>A0A6S7H9R0</accession>
<dbReference type="PRINTS" id="PR00052">
    <property type="entry name" value="FIBRILLARIN"/>
</dbReference>
<dbReference type="GO" id="GO:0032259">
    <property type="term" value="P:methylation"/>
    <property type="evidence" value="ECO:0007669"/>
    <property type="project" value="UniProtKB-KW"/>
</dbReference>
<evidence type="ECO:0000313" key="3">
    <source>
        <dbReference type="Proteomes" id="UP001152795"/>
    </source>
</evidence>
<gene>
    <name evidence="2" type="ORF">PACLA_8A034511</name>
</gene>
<proteinExistence type="predicted"/>
<name>A0A6S7H9R0_PARCT</name>
<organism evidence="2 3">
    <name type="scientific">Paramuricea clavata</name>
    <name type="common">Red gorgonian</name>
    <name type="synonym">Violescent sea-whip</name>
    <dbReference type="NCBI Taxonomy" id="317549"/>
    <lineage>
        <taxon>Eukaryota</taxon>
        <taxon>Metazoa</taxon>
        <taxon>Cnidaria</taxon>
        <taxon>Anthozoa</taxon>
        <taxon>Octocorallia</taxon>
        <taxon>Malacalcyonacea</taxon>
        <taxon>Plexauridae</taxon>
        <taxon>Paramuricea</taxon>
    </lineage>
</organism>
<reference evidence="2" key="1">
    <citation type="submission" date="2020-04" db="EMBL/GenBank/DDBJ databases">
        <authorList>
            <person name="Alioto T."/>
            <person name="Alioto T."/>
            <person name="Gomez Garrido J."/>
        </authorList>
    </citation>
    <scope>NUCLEOTIDE SEQUENCE</scope>
    <source>
        <strain evidence="2">A484AB</strain>
    </source>
</reference>
<dbReference type="EMBL" id="CACRXK020004376">
    <property type="protein sequence ID" value="CAB4002505.1"/>
    <property type="molecule type" value="Genomic_DNA"/>
</dbReference>
<dbReference type="GO" id="GO:0008168">
    <property type="term" value="F:methyltransferase activity"/>
    <property type="evidence" value="ECO:0007669"/>
    <property type="project" value="UniProtKB-KW"/>
</dbReference>
<evidence type="ECO:0000256" key="1">
    <source>
        <dbReference type="ARBA" id="ARBA00022679"/>
    </source>
</evidence>
<dbReference type="PANTHER" id="PTHR43861">
    <property type="entry name" value="TRANS-ACONITATE 2-METHYLTRANSFERASE-RELATED"/>
    <property type="match status" value="1"/>
</dbReference>
<dbReference type="SUPFAM" id="SSF53335">
    <property type="entry name" value="S-adenosyl-L-methionine-dependent methyltransferases"/>
    <property type="match status" value="1"/>
</dbReference>
<dbReference type="AlphaFoldDB" id="A0A6S7H9R0"/>
<dbReference type="Pfam" id="PF13649">
    <property type="entry name" value="Methyltransf_25"/>
    <property type="match status" value="1"/>
</dbReference>
<keyword evidence="2" id="KW-0489">Methyltransferase</keyword>
<comment type="caution">
    <text evidence="2">The sequence shown here is derived from an EMBL/GenBank/DDBJ whole genome shotgun (WGS) entry which is preliminary data.</text>
</comment>
<sequence length="258" mass="28989">MTLVKYDETRHACNICAKMEADANAKAYDEVSGPQIEAGSQFIRELNLSLGDKVLDMGCGTGHLTKYIADIVGPDGQAVGIDPDAERIKIAEEKYKAVGNLQFYVGNSVIGFPNDSEPYYDVHISTNAFHWVPDDDKRIYIQKAHRCLKAGGKLAIWCAAKMLNEEKIEGAHTLTQVQEGYRDMFQEVGLFNNVVVDAPIYPYRYESFEEFKRWFKASARQDLDPDKHADLVKKLVTTEDDGQVTFKVPCIHITACKN</sequence>
<dbReference type="OrthoDB" id="66144at2759"/>
<dbReference type="InterPro" id="IPR029063">
    <property type="entry name" value="SAM-dependent_MTases_sf"/>
</dbReference>
<dbReference type="Gene3D" id="3.40.50.150">
    <property type="entry name" value="Vaccinia Virus protein VP39"/>
    <property type="match status" value="1"/>
</dbReference>
<dbReference type="InterPro" id="IPR000692">
    <property type="entry name" value="Fibrillarin"/>
</dbReference>
<dbReference type="CDD" id="cd02440">
    <property type="entry name" value="AdoMet_MTases"/>
    <property type="match status" value="1"/>
</dbReference>
<dbReference type="GO" id="GO:0003723">
    <property type="term" value="F:RNA binding"/>
    <property type="evidence" value="ECO:0007669"/>
    <property type="project" value="InterPro"/>
</dbReference>
<evidence type="ECO:0000313" key="2">
    <source>
        <dbReference type="EMBL" id="CAB4002505.1"/>
    </source>
</evidence>
<dbReference type="Proteomes" id="UP001152795">
    <property type="component" value="Unassembled WGS sequence"/>
</dbReference>
<protein>
    <submittedName>
        <fullName evidence="2">Methyltransferase domain-containing</fullName>
    </submittedName>
</protein>
<dbReference type="InterPro" id="IPR041698">
    <property type="entry name" value="Methyltransf_25"/>
</dbReference>
<keyword evidence="3" id="KW-1185">Reference proteome</keyword>
<dbReference type="GO" id="GO:0006364">
    <property type="term" value="P:rRNA processing"/>
    <property type="evidence" value="ECO:0007669"/>
    <property type="project" value="InterPro"/>
</dbReference>
<keyword evidence="1" id="KW-0808">Transferase</keyword>